<comment type="caution">
    <text evidence="1">The sequence shown here is derived from an EMBL/GenBank/DDBJ whole genome shotgun (WGS) entry which is preliminary data.</text>
</comment>
<sequence length="315" mass="32284">MRTTLFLLASGLLASVAVAAPLTTMPNATAAKLPAESELPNTEDVDDTATKETAKTTSVSPDLLRQAPGEARHKRNARDVRARTDIDTIMAMIEDLTGGDAASLDAILALLEGLAVTGTKRENKEPAHGAVPRDTITETVNGVTDPVTGAVDDLVESVTKRGSSSKNPSSSMEGASKSGVIKRENKEPAHGVVPRQIIGGVTSTLNNPITGAIGTVILDIPKRDSSSSSSKGPSSLLEGVSKSGVIDDSFAGAVGVTNSVGGIATVLGTTVVNKRDGENVPREAAPLVIGALCKRDGENARREAATVDIDASTCA</sequence>
<accession>A0ACC3ZDU5</accession>
<dbReference type="EMBL" id="VUJX02000001">
    <property type="protein sequence ID" value="KAL0942276.1"/>
    <property type="molecule type" value="Genomic_DNA"/>
</dbReference>
<proteinExistence type="predicted"/>
<dbReference type="Proteomes" id="UP000805649">
    <property type="component" value="Unassembled WGS sequence"/>
</dbReference>
<protein>
    <submittedName>
        <fullName evidence="1">Uncharacterized protein</fullName>
    </submittedName>
</protein>
<gene>
    <name evidence="1" type="ORF">CTRU02_200162</name>
</gene>
<keyword evidence="2" id="KW-1185">Reference proteome</keyword>
<evidence type="ECO:0000313" key="2">
    <source>
        <dbReference type="Proteomes" id="UP000805649"/>
    </source>
</evidence>
<reference evidence="1 2" key="1">
    <citation type="journal article" date="2020" name="Phytopathology">
        <title>Genome Sequence Resources of Colletotrichum truncatum, C. plurivorum, C. musicola, and C. sojae: Four Species Pathogenic to Soybean (Glycine max).</title>
        <authorList>
            <person name="Rogerio F."/>
            <person name="Boufleur T.R."/>
            <person name="Ciampi-Guillardi M."/>
            <person name="Sukno S.A."/>
            <person name="Thon M.R."/>
            <person name="Massola Junior N.S."/>
            <person name="Baroncelli R."/>
        </authorList>
    </citation>
    <scope>NUCLEOTIDE SEQUENCE [LARGE SCALE GENOMIC DNA]</scope>
    <source>
        <strain evidence="1 2">CMES1059</strain>
    </source>
</reference>
<name>A0ACC3ZDU5_COLTU</name>
<organism evidence="1 2">
    <name type="scientific">Colletotrichum truncatum</name>
    <name type="common">Anthracnose fungus</name>
    <name type="synonym">Colletotrichum capsici</name>
    <dbReference type="NCBI Taxonomy" id="5467"/>
    <lineage>
        <taxon>Eukaryota</taxon>
        <taxon>Fungi</taxon>
        <taxon>Dikarya</taxon>
        <taxon>Ascomycota</taxon>
        <taxon>Pezizomycotina</taxon>
        <taxon>Sordariomycetes</taxon>
        <taxon>Hypocreomycetidae</taxon>
        <taxon>Glomerellales</taxon>
        <taxon>Glomerellaceae</taxon>
        <taxon>Colletotrichum</taxon>
        <taxon>Colletotrichum truncatum species complex</taxon>
    </lineage>
</organism>
<evidence type="ECO:0000313" key="1">
    <source>
        <dbReference type="EMBL" id="KAL0942276.1"/>
    </source>
</evidence>